<gene>
    <name evidence="4" type="ORF">SAMN03080615_01798</name>
</gene>
<feature type="compositionally biased region" description="Polar residues" evidence="1">
    <location>
        <begin position="188"/>
        <end position="203"/>
    </location>
</feature>
<feature type="chain" id="PRO_5011760893" evidence="2">
    <location>
        <begin position="30"/>
        <end position="739"/>
    </location>
</feature>
<dbReference type="Pfam" id="PF05036">
    <property type="entry name" value="SPOR"/>
    <property type="match status" value="1"/>
</dbReference>
<keyword evidence="2" id="KW-0732">Signal</keyword>
<feature type="region of interest" description="Disordered" evidence="1">
    <location>
        <begin position="136"/>
        <end position="203"/>
    </location>
</feature>
<feature type="domain" description="SPOR" evidence="3">
    <location>
        <begin position="41"/>
        <end position="123"/>
    </location>
</feature>
<evidence type="ECO:0000256" key="2">
    <source>
        <dbReference type="SAM" id="SignalP"/>
    </source>
</evidence>
<evidence type="ECO:0000313" key="5">
    <source>
        <dbReference type="Proteomes" id="UP000198749"/>
    </source>
</evidence>
<sequence length="739" mass="82408">MHNPTRTLLSSLIAAVIAGGSLTALPCYAEAQPQSMESATIQSSGRYAIHVASLASLADAETMIKELPFKSQVAYITSAVVKGKKWYRVRVGFFPSARDAEALAASIRSTHPELWITKVPETEKLAAIAEVSRITQSSVTAETKPQPAPPESETAMAPQTTQPTDKAGLTTNDKPPAPSKPVAVIASSGASGTSKPASDSSDPLGQIMIRAEQSMIAQEYDRAIQLYTKILREPENQYSRQALEFTGVARERKGQQAQAKAAWDQYLEKYPDGADALRVRQRITAMITATETPTTRTTSTRKAEPSRWDVYGGVSQFYRRDEFSTETEDFKTTSVNRDALSNDLYLTGRYRGDEYDIRTRFSGGYEEDFLDSTQSEARITTMYVDFQDKQASNTLRLGRQSSSSGGVLGRFDGLLAGHSLNETVKLNLVAGFPVETSTYKEVNLDRWFYGVNLDLGTFNDAWDYNVFLIEQRNESILDRRAVGGEVRYFQPGKTLFTLLDYDISYNELNTLFALGSWTNAKEQTFNLSVDYRNSPVLTTTTAIQSQSVNTLSELLAKGITEDEARQYALDRTTRSFTSTLGMVQPITEDFQLSGDLTVSKQGDSKTSGGVDGFPGTDYEYSLFVQAIGNNLIKQGDLGIVGIRLTDATTSQRIGLTLNSRYPVNEKLRINPRFQTEYRENTDDNTSQWYVRPSVRLEYRWTRKTRFEFETGGEVSNRELTDDTSETNSYYINLGYRHDF</sequence>
<dbReference type="SUPFAM" id="SSF48452">
    <property type="entry name" value="TPR-like"/>
    <property type="match status" value="1"/>
</dbReference>
<name>A0A1H9GNN3_9GAMM</name>
<dbReference type="OrthoDB" id="8558195at2"/>
<dbReference type="Gene3D" id="3.30.70.1070">
    <property type="entry name" value="Sporulation related repeat"/>
    <property type="match status" value="1"/>
</dbReference>
<dbReference type="AlphaFoldDB" id="A0A1H9GNN3"/>
<dbReference type="SUPFAM" id="SSF110997">
    <property type="entry name" value="Sporulation related repeat"/>
    <property type="match status" value="1"/>
</dbReference>
<feature type="signal peptide" evidence="2">
    <location>
        <begin position="1"/>
        <end position="29"/>
    </location>
</feature>
<keyword evidence="5" id="KW-1185">Reference proteome</keyword>
<accession>A0A1H9GNN3</accession>
<organism evidence="4 5">
    <name type="scientific">Amphritea atlantica</name>
    <dbReference type="NCBI Taxonomy" id="355243"/>
    <lineage>
        <taxon>Bacteria</taxon>
        <taxon>Pseudomonadati</taxon>
        <taxon>Pseudomonadota</taxon>
        <taxon>Gammaproteobacteria</taxon>
        <taxon>Oceanospirillales</taxon>
        <taxon>Oceanospirillaceae</taxon>
        <taxon>Amphritea</taxon>
    </lineage>
</organism>
<evidence type="ECO:0000256" key="1">
    <source>
        <dbReference type="SAM" id="MobiDB-lite"/>
    </source>
</evidence>
<proteinExistence type="predicted"/>
<protein>
    <submittedName>
        <fullName evidence="4">Sporulation related domain-containing protein</fullName>
    </submittedName>
</protein>
<dbReference type="Proteomes" id="UP000198749">
    <property type="component" value="Unassembled WGS sequence"/>
</dbReference>
<dbReference type="EMBL" id="FOGB01000004">
    <property type="protein sequence ID" value="SEQ51742.1"/>
    <property type="molecule type" value="Genomic_DNA"/>
</dbReference>
<dbReference type="RefSeq" id="WP_091356822.1">
    <property type="nucleotide sequence ID" value="NZ_FOGB01000004.1"/>
</dbReference>
<reference evidence="5" key="1">
    <citation type="submission" date="2016-10" db="EMBL/GenBank/DDBJ databases">
        <authorList>
            <person name="Varghese N."/>
            <person name="Submissions S."/>
        </authorList>
    </citation>
    <scope>NUCLEOTIDE SEQUENCE [LARGE SCALE GENOMIC DNA]</scope>
    <source>
        <strain evidence="5">DSM 18887</strain>
    </source>
</reference>
<evidence type="ECO:0000313" key="4">
    <source>
        <dbReference type="EMBL" id="SEQ51742.1"/>
    </source>
</evidence>
<dbReference type="Gene3D" id="1.25.40.10">
    <property type="entry name" value="Tetratricopeptide repeat domain"/>
    <property type="match status" value="1"/>
</dbReference>
<dbReference type="STRING" id="355243.SAMN03080615_01798"/>
<dbReference type="InterPro" id="IPR007730">
    <property type="entry name" value="SPOR-like_dom"/>
</dbReference>
<dbReference type="InterPro" id="IPR011990">
    <property type="entry name" value="TPR-like_helical_dom_sf"/>
</dbReference>
<feature type="compositionally biased region" description="Polar residues" evidence="1">
    <location>
        <begin position="157"/>
        <end position="173"/>
    </location>
</feature>
<dbReference type="PROSITE" id="PS51724">
    <property type="entry name" value="SPOR"/>
    <property type="match status" value="1"/>
</dbReference>
<dbReference type="InterPro" id="IPR036680">
    <property type="entry name" value="SPOR-like_sf"/>
</dbReference>
<evidence type="ECO:0000259" key="3">
    <source>
        <dbReference type="PROSITE" id="PS51724"/>
    </source>
</evidence>
<dbReference type="GO" id="GO:0042834">
    <property type="term" value="F:peptidoglycan binding"/>
    <property type="evidence" value="ECO:0007669"/>
    <property type="project" value="InterPro"/>
</dbReference>